<name>A0A380IVB3_9STAP</name>
<dbReference type="AlphaFoldDB" id="A0A380IVB3"/>
<protein>
    <submittedName>
        <fullName evidence="2">Uncharacterized protein</fullName>
    </submittedName>
</protein>
<feature type="transmembrane region" description="Helical" evidence="1">
    <location>
        <begin position="12"/>
        <end position="31"/>
    </location>
</feature>
<keyword evidence="1" id="KW-0812">Transmembrane</keyword>
<sequence length="40" mass="4632">MANREQLKKRISLGLSLAQVIVQASLVYLAYKQYKLSKDY</sequence>
<proteinExistence type="predicted"/>
<evidence type="ECO:0000313" key="2">
    <source>
        <dbReference type="EMBL" id="SUN25044.1"/>
    </source>
</evidence>
<gene>
    <name evidence="2" type="ORF">NCTC13834_02787</name>
</gene>
<organism evidence="2 3">
    <name type="scientific">Staphylococcus nepalensis</name>
    <dbReference type="NCBI Taxonomy" id="214473"/>
    <lineage>
        <taxon>Bacteria</taxon>
        <taxon>Bacillati</taxon>
        <taxon>Bacillota</taxon>
        <taxon>Bacilli</taxon>
        <taxon>Bacillales</taxon>
        <taxon>Staphylococcaceae</taxon>
        <taxon>Staphylococcus</taxon>
    </lineage>
</organism>
<keyword evidence="1" id="KW-0472">Membrane</keyword>
<accession>A0A380IVB3</accession>
<dbReference type="Proteomes" id="UP000254412">
    <property type="component" value="Unassembled WGS sequence"/>
</dbReference>
<evidence type="ECO:0000256" key="1">
    <source>
        <dbReference type="SAM" id="Phobius"/>
    </source>
</evidence>
<evidence type="ECO:0000313" key="3">
    <source>
        <dbReference type="Proteomes" id="UP000254412"/>
    </source>
</evidence>
<dbReference type="RefSeq" id="WP_255201773.1">
    <property type="nucleotide sequence ID" value="NZ_BMCF01000015.1"/>
</dbReference>
<dbReference type="EMBL" id="UHDS01000002">
    <property type="protein sequence ID" value="SUN25044.1"/>
    <property type="molecule type" value="Genomic_DNA"/>
</dbReference>
<keyword evidence="1" id="KW-1133">Transmembrane helix</keyword>
<reference evidence="2 3" key="1">
    <citation type="submission" date="2018-06" db="EMBL/GenBank/DDBJ databases">
        <authorList>
            <consortium name="Pathogen Informatics"/>
            <person name="Doyle S."/>
        </authorList>
    </citation>
    <scope>NUCLEOTIDE SEQUENCE [LARGE SCALE GENOMIC DNA]</scope>
    <source>
        <strain evidence="2 3">NCTC13834</strain>
    </source>
</reference>